<evidence type="ECO:0000313" key="2">
    <source>
        <dbReference type="Proteomes" id="UP001234989"/>
    </source>
</evidence>
<sequence>MLAHFSSIQISLKAALHLFVPKWRDLTGNPFVYSSVNMNPRTTAVLIVMGYLISDSCSEAHIGTPCFAKFLSFEDSCMIS</sequence>
<proteinExistence type="predicted"/>
<dbReference type="AlphaFoldDB" id="A0AAF0QUT2"/>
<protein>
    <submittedName>
        <fullName evidence="1">Uncharacterized protein</fullName>
    </submittedName>
</protein>
<reference evidence="1" key="1">
    <citation type="submission" date="2023-08" db="EMBL/GenBank/DDBJ databases">
        <title>A de novo genome assembly of Solanum verrucosum Schlechtendal, a Mexican diploid species geographically isolated from the other diploid A-genome species in potato relatives.</title>
        <authorList>
            <person name="Hosaka K."/>
        </authorList>
    </citation>
    <scope>NUCLEOTIDE SEQUENCE</scope>
    <source>
        <tissue evidence="1">Young leaves</tissue>
    </source>
</reference>
<organism evidence="1 2">
    <name type="scientific">Solanum verrucosum</name>
    <dbReference type="NCBI Taxonomy" id="315347"/>
    <lineage>
        <taxon>Eukaryota</taxon>
        <taxon>Viridiplantae</taxon>
        <taxon>Streptophyta</taxon>
        <taxon>Embryophyta</taxon>
        <taxon>Tracheophyta</taxon>
        <taxon>Spermatophyta</taxon>
        <taxon>Magnoliopsida</taxon>
        <taxon>eudicotyledons</taxon>
        <taxon>Gunneridae</taxon>
        <taxon>Pentapetalae</taxon>
        <taxon>asterids</taxon>
        <taxon>lamiids</taxon>
        <taxon>Solanales</taxon>
        <taxon>Solanaceae</taxon>
        <taxon>Solanoideae</taxon>
        <taxon>Solaneae</taxon>
        <taxon>Solanum</taxon>
    </lineage>
</organism>
<accession>A0AAF0QUT2</accession>
<gene>
    <name evidence="1" type="ORF">MTR67_024134</name>
</gene>
<evidence type="ECO:0000313" key="1">
    <source>
        <dbReference type="EMBL" id="WMV30749.1"/>
    </source>
</evidence>
<dbReference type="EMBL" id="CP133616">
    <property type="protein sequence ID" value="WMV30749.1"/>
    <property type="molecule type" value="Genomic_DNA"/>
</dbReference>
<dbReference type="Proteomes" id="UP001234989">
    <property type="component" value="Chromosome 5"/>
</dbReference>
<name>A0AAF0QUT2_SOLVR</name>
<keyword evidence="2" id="KW-1185">Reference proteome</keyword>